<evidence type="ECO:0008006" key="3">
    <source>
        <dbReference type="Google" id="ProtNLM"/>
    </source>
</evidence>
<keyword evidence="2" id="KW-1185">Reference proteome</keyword>
<sequence>MKKLFKSWKFWAAVGSATFMALEAMVHLWEPILPPGVFAAVATLVAVGVRISAVFVTAGKVEEAISETMEHDTIEDGSIENDTN</sequence>
<evidence type="ECO:0000313" key="2">
    <source>
        <dbReference type="Proteomes" id="UP000289163"/>
    </source>
</evidence>
<gene>
    <name evidence="1" type="ORF">Henu5_gp133</name>
</gene>
<proteinExistence type="predicted"/>
<protein>
    <recommendedName>
        <fullName evidence="3">Holin</fullName>
    </recommendedName>
</protein>
<dbReference type="EMBL" id="MK224498">
    <property type="protein sequence ID" value="QAU05159.1"/>
    <property type="molecule type" value="Genomic_DNA"/>
</dbReference>
<name>A0A410T8H5_9CAUD</name>
<dbReference type="Proteomes" id="UP000289163">
    <property type="component" value="Segment"/>
</dbReference>
<accession>A0A410T8H5</accession>
<evidence type="ECO:0000313" key="1">
    <source>
        <dbReference type="EMBL" id="QAU05159.1"/>
    </source>
</evidence>
<organism evidence="1 2">
    <name type="scientific">Pseudomonas phage Henu5</name>
    <dbReference type="NCBI Taxonomy" id="2499902"/>
    <lineage>
        <taxon>Viruses</taxon>
        <taxon>Duplodnaviria</taxon>
        <taxon>Heunggongvirae</taxon>
        <taxon>Uroviricota</taxon>
        <taxon>Caudoviricetes</taxon>
        <taxon>Vandenendeviridae</taxon>
        <taxon>Skurskavirinae</taxon>
        <taxon>Pakpunavirus</taxon>
        <taxon>Pakpunavirus Henu5</taxon>
    </lineage>
</organism>
<reference evidence="1 2" key="1">
    <citation type="submission" date="2018-11" db="EMBL/GenBank/DDBJ databases">
        <authorList>
            <person name="Teng T."/>
        </authorList>
    </citation>
    <scope>NUCLEOTIDE SEQUENCE [LARGE SCALE GENOMIC DNA]</scope>
</reference>